<protein>
    <recommendedName>
        <fullName evidence="2">DUF7053 domain-containing protein</fullName>
    </recommendedName>
</protein>
<organism evidence="3 4">
    <name type="scientific">Venturia inaequalis</name>
    <name type="common">Apple scab fungus</name>
    <dbReference type="NCBI Taxonomy" id="5025"/>
    <lineage>
        <taxon>Eukaryota</taxon>
        <taxon>Fungi</taxon>
        <taxon>Dikarya</taxon>
        <taxon>Ascomycota</taxon>
        <taxon>Pezizomycotina</taxon>
        <taxon>Dothideomycetes</taxon>
        <taxon>Pleosporomycetidae</taxon>
        <taxon>Venturiales</taxon>
        <taxon>Venturiaceae</taxon>
        <taxon>Venturia</taxon>
    </lineage>
</organism>
<dbReference type="Proteomes" id="UP000490939">
    <property type="component" value="Unassembled WGS sequence"/>
</dbReference>
<accession>A0A8H3Z078</accession>
<dbReference type="AlphaFoldDB" id="A0A8H3Z078"/>
<proteinExistence type="predicted"/>
<dbReference type="InterPro" id="IPR055481">
    <property type="entry name" value="DUF7053"/>
</dbReference>
<feature type="compositionally biased region" description="Polar residues" evidence="1">
    <location>
        <begin position="448"/>
        <end position="457"/>
    </location>
</feature>
<dbReference type="PANTHER" id="PTHR38117">
    <property type="entry name" value="NACHT AND WD40 DOMAIN PROTEIN"/>
    <property type="match status" value="1"/>
</dbReference>
<feature type="compositionally biased region" description="Polar residues" evidence="1">
    <location>
        <begin position="244"/>
        <end position="256"/>
    </location>
</feature>
<feature type="compositionally biased region" description="Polar residues" evidence="1">
    <location>
        <begin position="318"/>
        <end position="328"/>
    </location>
</feature>
<name>A0A8H3Z078_VENIN</name>
<evidence type="ECO:0000259" key="2">
    <source>
        <dbReference type="Pfam" id="PF23155"/>
    </source>
</evidence>
<feature type="compositionally biased region" description="Polar residues" evidence="1">
    <location>
        <begin position="362"/>
        <end position="379"/>
    </location>
</feature>
<dbReference type="PANTHER" id="PTHR38117:SF2">
    <property type="entry name" value="NACHT AND WD40 DOMAIN PROTEIN"/>
    <property type="match status" value="1"/>
</dbReference>
<comment type="caution">
    <text evidence="3">The sequence shown here is derived from an EMBL/GenBank/DDBJ whole genome shotgun (WGS) entry which is preliminary data.</text>
</comment>
<feature type="region of interest" description="Disordered" evidence="1">
    <location>
        <begin position="244"/>
        <end position="350"/>
    </location>
</feature>
<gene>
    <name evidence="3" type="ORF">EG327_008239</name>
</gene>
<sequence>MVSNPYVVSPVLTIELSKGQVVTAQRPLLLIYPSTSKRRTNPHSSQVDTPPKMMRKKVVYTQVTPIPSYIPRQLAIDLLHNHGEIINLNPLVLNHVPIKAPRDAPADEFYSTWYEIEERIQYIPGTGNMGSGRIKFRGCFHDMPWGIQTHMYAPMNIDLRNKWRVAGNQPGEPREPTEMGIGAPNDGLYLREDVEIKANFTMISFVKKEMKAAAKKMVDRLVKKAELLDAGLLQAMFENGRLTTINPADRTNNQFMTGGGQTPPRSPRPQSAYASPIKSYPLYPPTQPHPATMPSRHSSHASSHSYGGTPYNPGGLYAQNQPHNQQSVIMELPGDYPGMPSPQPHQQTLNAHLHPQDNNRQSVMSELSADSPNGDSPQPDQGRWSNAPSSSSHYAQSSSSRPNSYATDTTGGMRSPRFDQNGFAPMHETKEEHEGDQAAALKRLEGQRVQSPQTTGGFPQYNPADYA</sequence>
<dbReference type="EMBL" id="WNWR01000509">
    <property type="protein sequence ID" value="KAE9976062.1"/>
    <property type="molecule type" value="Genomic_DNA"/>
</dbReference>
<evidence type="ECO:0000313" key="3">
    <source>
        <dbReference type="EMBL" id="KAE9976062.1"/>
    </source>
</evidence>
<feature type="region of interest" description="Disordered" evidence="1">
    <location>
        <begin position="362"/>
        <end position="467"/>
    </location>
</feature>
<feature type="compositionally biased region" description="Polar residues" evidence="1">
    <location>
        <begin position="401"/>
        <end position="412"/>
    </location>
</feature>
<reference evidence="3 4" key="1">
    <citation type="submission" date="2019-07" db="EMBL/GenBank/DDBJ databases">
        <title>Venturia inaequalis Genome Resource.</title>
        <authorList>
            <person name="Lichtner F.J."/>
        </authorList>
    </citation>
    <scope>NUCLEOTIDE SEQUENCE [LARGE SCALE GENOMIC DNA]</scope>
    <source>
        <strain evidence="3 4">DMI_063113</strain>
    </source>
</reference>
<dbReference type="Pfam" id="PF23155">
    <property type="entry name" value="DUF7053"/>
    <property type="match status" value="1"/>
</dbReference>
<feature type="compositionally biased region" description="Low complexity" evidence="1">
    <location>
        <begin position="385"/>
        <end position="400"/>
    </location>
</feature>
<evidence type="ECO:0000313" key="4">
    <source>
        <dbReference type="Proteomes" id="UP000490939"/>
    </source>
</evidence>
<keyword evidence="4" id="KW-1185">Reference proteome</keyword>
<feature type="domain" description="DUF7053" evidence="2">
    <location>
        <begin position="55"/>
        <end position="226"/>
    </location>
</feature>
<feature type="compositionally biased region" description="Basic and acidic residues" evidence="1">
    <location>
        <begin position="427"/>
        <end position="446"/>
    </location>
</feature>
<evidence type="ECO:0000256" key="1">
    <source>
        <dbReference type="SAM" id="MobiDB-lite"/>
    </source>
</evidence>